<dbReference type="Pfam" id="PF02809">
    <property type="entry name" value="UIM"/>
    <property type="match status" value="1"/>
</dbReference>
<keyword evidence="10" id="KW-0472">Membrane</keyword>
<evidence type="ECO:0000256" key="1">
    <source>
        <dbReference type="ARBA" id="ARBA00002654"/>
    </source>
</evidence>
<keyword evidence="9" id="KW-0653">Protein transport</keyword>
<dbReference type="InterPro" id="IPR001452">
    <property type="entry name" value="SH3_domain"/>
</dbReference>
<dbReference type="Gene3D" id="6.10.140.100">
    <property type="match status" value="1"/>
</dbReference>
<feature type="region of interest" description="Disordered" evidence="13">
    <location>
        <begin position="417"/>
        <end position="516"/>
    </location>
</feature>
<gene>
    <name evidence="16" type="ORF">B9G98_03344</name>
</gene>
<keyword evidence="7" id="KW-0813">Transport</keyword>
<keyword evidence="17" id="KW-1185">Reference proteome</keyword>
<keyword evidence="12" id="KW-0175">Coiled coil</keyword>
<dbReference type="InterPro" id="IPR008942">
    <property type="entry name" value="ENTH_VHS"/>
</dbReference>
<feature type="domain" description="VHS" evidence="15">
    <location>
        <begin position="14"/>
        <end position="151"/>
    </location>
</feature>
<comment type="similarity">
    <text evidence="3">Belongs to the STAM family.</text>
</comment>
<dbReference type="Pfam" id="PF00790">
    <property type="entry name" value="VHS"/>
    <property type="match status" value="1"/>
</dbReference>
<comment type="subcellular location">
    <subcellularLocation>
        <location evidence="2">Endosome membrane</location>
        <topology evidence="2">Peripheral membrane protein</topology>
        <orientation evidence="2">Cytoplasmic side</orientation>
    </subcellularLocation>
</comment>
<dbReference type="PROSITE" id="PS50179">
    <property type="entry name" value="VHS"/>
    <property type="match status" value="1"/>
</dbReference>
<feature type="coiled-coil region" evidence="12">
    <location>
        <begin position="357"/>
        <end position="395"/>
    </location>
</feature>
<dbReference type="Gene3D" id="2.30.30.40">
    <property type="entry name" value="SH3 Domains"/>
    <property type="match status" value="1"/>
</dbReference>
<dbReference type="GO" id="GO:0043328">
    <property type="term" value="P:protein transport to vacuole involved in ubiquitin-dependent protein catabolic process via the multivesicular body sorting pathway"/>
    <property type="evidence" value="ECO:0007669"/>
    <property type="project" value="TreeGrafter"/>
</dbReference>
<dbReference type="SUPFAM" id="SSF89009">
    <property type="entry name" value="GAT-like domain"/>
    <property type="match status" value="1"/>
</dbReference>
<feature type="compositionally biased region" description="Low complexity" evidence="13">
    <location>
        <begin position="423"/>
        <end position="437"/>
    </location>
</feature>
<comment type="function">
    <text evidence="1">Component of the ESCRT-0 complex which is the sorting receptor for ubiquitinated cargo proteins at the multivesicular body (MVB).</text>
</comment>
<proteinExistence type="inferred from homology"/>
<dbReference type="PANTHER" id="PTHR45929">
    <property type="entry name" value="JAK PATHWAY SIGNAL TRANSDUCTION ADAPTOR MOLECULE"/>
    <property type="match status" value="1"/>
</dbReference>
<dbReference type="GO" id="GO:0035091">
    <property type="term" value="F:phosphatidylinositol binding"/>
    <property type="evidence" value="ECO:0007669"/>
    <property type="project" value="InterPro"/>
</dbReference>
<evidence type="ECO:0000313" key="17">
    <source>
        <dbReference type="Proteomes" id="UP000238350"/>
    </source>
</evidence>
<dbReference type="OrthoDB" id="10255964at2759"/>
<dbReference type="STRING" id="45607.A0A2T0FL56"/>
<dbReference type="InterPro" id="IPR002014">
    <property type="entry name" value="VHS_dom"/>
</dbReference>
<dbReference type="Pfam" id="PF00018">
    <property type="entry name" value="SH3_1"/>
    <property type="match status" value="1"/>
</dbReference>
<dbReference type="Gene3D" id="1.20.5.1940">
    <property type="match status" value="1"/>
</dbReference>
<feature type="compositionally biased region" description="Low complexity" evidence="13">
    <location>
        <begin position="145"/>
        <end position="158"/>
    </location>
</feature>
<organism evidence="16 17">
    <name type="scientific">Wickerhamiella sorbophila</name>
    <dbReference type="NCBI Taxonomy" id="45607"/>
    <lineage>
        <taxon>Eukaryota</taxon>
        <taxon>Fungi</taxon>
        <taxon>Dikarya</taxon>
        <taxon>Ascomycota</taxon>
        <taxon>Saccharomycotina</taxon>
        <taxon>Dipodascomycetes</taxon>
        <taxon>Dipodascales</taxon>
        <taxon>Trichomonascaceae</taxon>
        <taxon>Wickerhamiella</taxon>
    </lineage>
</organism>
<feature type="compositionally biased region" description="Pro residues" evidence="13">
    <location>
        <begin position="476"/>
        <end position="500"/>
    </location>
</feature>
<keyword evidence="6 11" id="KW-0728">SH3 domain</keyword>
<dbReference type="RefSeq" id="XP_024665669.1">
    <property type="nucleotide sequence ID" value="XM_024809901.1"/>
</dbReference>
<dbReference type="GeneID" id="36517092"/>
<dbReference type="PANTHER" id="PTHR45929:SF3">
    <property type="entry name" value="JAK PATHWAY SIGNAL TRANSDUCTION ADAPTOR MOLECULE"/>
    <property type="match status" value="1"/>
</dbReference>
<evidence type="ECO:0000313" key="16">
    <source>
        <dbReference type="EMBL" id="PRT55724.1"/>
    </source>
</evidence>
<dbReference type="SUPFAM" id="SSF48464">
    <property type="entry name" value="ENTH/VHS domain"/>
    <property type="match status" value="1"/>
</dbReference>
<feature type="domain" description="SH3" evidence="14">
    <location>
        <begin position="196"/>
        <end position="256"/>
    </location>
</feature>
<dbReference type="PROSITE" id="PS50330">
    <property type="entry name" value="UIM"/>
    <property type="match status" value="1"/>
</dbReference>
<dbReference type="SMART" id="SM00326">
    <property type="entry name" value="SH3"/>
    <property type="match status" value="1"/>
</dbReference>
<evidence type="ECO:0000259" key="14">
    <source>
        <dbReference type="PROSITE" id="PS50002"/>
    </source>
</evidence>
<dbReference type="InterPro" id="IPR036028">
    <property type="entry name" value="SH3-like_dom_sf"/>
</dbReference>
<evidence type="ECO:0000256" key="13">
    <source>
        <dbReference type="SAM" id="MobiDB-lite"/>
    </source>
</evidence>
<name>A0A2T0FL56_9ASCO</name>
<feature type="compositionally biased region" description="Low complexity" evidence="13">
    <location>
        <begin position="501"/>
        <end position="516"/>
    </location>
</feature>
<dbReference type="GO" id="GO:0043130">
    <property type="term" value="F:ubiquitin binding"/>
    <property type="evidence" value="ECO:0007669"/>
    <property type="project" value="InterPro"/>
</dbReference>
<evidence type="ECO:0000256" key="7">
    <source>
        <dbReference type="ARBA" id="ARBA00022448"/>
    </source>
</evidence>
<evidence type="ECO:0000256" key="5">
    <source>
        <dbReference type="ARBA" id="ARBA00018978"/>
    </source>
</evidence>
<protein>
    <recommendedName>
        <fullName evidence="4">Class E vacuolar protein-sorting machinery protein HSE1</fullName>
    </recommendedName>
    <alternativeName>
        <fullName evidence="5">Class E vacuolar protein-sorting machinery protein hse1</fullName>
    </alternativeName>
</protein>
<evidence type="ECO:0000256" key="9">
    <source>
        <dbReference type="ARBA" id="ARBA00022927"/>
    </source>
</evidence>
<dbReference type="GO" id="GO:0010008">
    <property type="term" value="C:endosome membrane"/>
    <property type="evidence" value="ECO:0007669"/>
    <property type="project" value="UniProtKB-SubCell"/>
</dbReference>
<dbReference type="SUPFAM" id="SSF50044">
    <property type="entry name" value="SH3-domain"/>
    <property type="match status" value="1"/>
</dbReference>
<dbReference type="GO" id="GO:0033565">
    <property type="term" value="C:ESCRT-0 complex"/>
    <property type="evidence" value="ECO:0007669"/>
    <property type="project" value="TreeGrafter"/>
</dbReference>
<dbReference type="Gene3D" id="1.25.40.90">
    <property type="match status" value="1"/>
</dbReference>
<dbReference type="InterPro" id="IPR003903">
    <property type="entry name" value="UIM_dom"/>
</dbReference>
<dbReference type="EMBL" id="NDIQ01000022">
    <property type="protein sequence ID" value="PRT55724.1"/>
    <property type="molecule type" value="Genomic_DNA"/>
</dbReference>
<dbReference type="FunFam" id="2.30.30.40:FF:000072">
    <property type="entry name" value="Unconventional Myosin IB"/>
    <property type="match status" value="1"/>
</dbReference>
<evidence type="ECO:0000256" key="2">
    <source>
        <dbReference type="ARBA" id="ARBA00004125"/>
    </source>
</evidence>
<dbReference type="PROSITE" id="PS50002">
    <property type="entry name" value="SH3"/>
    <property type="match status" value="1"/>
</dbReference>
<dbReference type="InterPro" id="IPR004152">
    <property type="entry name" value="GAT_dom"/>
</dbReference>
<keyword evidence="8" id="KW-0967">Endosome</keyword>
<evidence type="ECO:0000256" key="10">
    <source>
        <dbReference type="ARBA" id="ARBA00023136"/>
    </source>
</evidence>
<evidence type="ECO:0000256" key="8">
    <source>
        <dbReference type="ARBA" id="ARBA00022753"/>
    </source>
</evidence>
<evidence type="ECO:0000256" key="12">
    <source>
        <dbReference type="SAM" id="Coils"/>
    </source>
</evidence>
<reference evidence="16 17" key="1">
    <citation type="submission" date="2017-04" db="EMBL/GenBank/DDBJ databases">
        <title>Genome sequencing of [Candida] sorbophila.</title>
        <authorList>
            <person name="Ahn J.O."/>
        </authorList>
    </citation>
    <scope>NUCLEOTIDE SEQUENCE [LARGE SCALE GENOMIC DNA]</scope>
    <source>
        <strain evidence="16 17">DS02</strain>
    </source>
</reference>
<dbReference type="SMART" id="SM00288">
    <property type="entry name" value="VHS"/>
    <property type="match status" value="1"/>
</dbReference>
<dbReference type="CDD" id="cd11805">
    <property type="entry name" value="SH3_GRB2_like_C"/>
    <property type="match status" value="1"/>
</dbReference>
<evidence type="ECO:0000256" key="4">
    <source>
        <dbReference type="ARBA" id="ARBA00017923"/>
    </source>
</evidence>
<accession>A0A2T0FL56</accession>
<evidence type="ECO:0000256" key="6">
    <source>
        <dbReference type="ARBA" id="ARBA00022443"/>
    </source>
</evidence>
<evidence type="ECO:0000256" key="3">
    <source>
        <dbReference type="ARBA" id="ARBA00009666"/>
    </source>
</evidence>
<dbReference type="PRINTS" id="PR00452">
    <property type="entry name" value="SH3DOMAIN"/>
</dbReference>
<comment type="caution">
    <text evidence="16">The sequence shown here is derived from an EMBL/GenBank/DDBJ whole genome shotgun (WGS) entry which is preliminary data.</text>
</comment>
<dbReference type="AlphaFoldDB" id="A0A2T0FL56"/>
<sequence>MVEHKSLVAAIENATDKNQLTEDWARIATVCEIVSKNPSENGRQAVDILINQLVDSPNGNVQRYTLTLLNAIIQDSGLSIMYHRPEFTWGELRKLGVSPRTHATVRERLLDILEDWKRLDTDTSFKEGPDYTLKAILQAHPGLRAQKTSSSMKSTQSAPAADEEDEDLKRALALSLEESQRHTSMAQNASQSQGVQRISHVKALYDLNATGPGELSFRSGDIIEVLDDKMHKDWWKGRLHNSEGIFPTNYVEPCSAPAPVAPVQIADEDYIFAQSRNVEKLLSIFATASRYPDMNVINNPDVQRMYNELMAMHPRITQLIAEYQAKKADLMIVNDQISAVRQKYQEMAEQGEQAAIADHAETQRQAEAQRLAEMQKQYEERQNEAARIHQQLEAEYRARQQAPETLSLPYNVNGHMTHPLAAQFPPGQPQYGYQSPPIAAQASPSIQQRLPGYPQVPSAPPQAPYATPTVPAVLSPMPPVPSAPPASSPLPSVPPVPSVPPAQSAYPYQSYQAYPQ</sequence>
<evidence type="ECO:0000256" key="11">
    <source>
        <dbReference type="PROSITE-ProRule" id="PRU00192"/>
    </source>
</evidence>
<feature type="region of interest" description="Disordered" evidence="13">
    <location>
        <begin position="144"/>
        <end position="167"/>
    </location>
</feature>
<evidence type="ECO:0000259" key="15">
    <source>
        <dbReference type="PROSITE" id="PS50179"/>
    </source>
</evidence>
<dbReference type="Proteomes" id="UP000238350">
    <property type="component" value="Unassembled WGS sequence"/>
</dbReference>
<dbReference type="InterPro" id="IPR050670">
    <property type="entry name" value="STAM"/>
</dbReference>
<dbReference type="Pfam" id="PF03127">
    <property type="entry name" value="GAT"/>
    <property type="match status" value="1"/>
</dbReference>